<proteinExistence type="predicted"/>
<keyword evidence="2" id="KW-1185">Reference proteome</keyword>
<reference evidence="1" key="1">
    <citation type="submission" date="2015-04" db="UniProtKB">
        <authorList>
            <consortium name="EnsemblPlants"/>
        </authorList>
    </citation>
    <scope>IDENTIFICATION</scope>
</reference>
<accession>A0A0D9ZLV9</accession>
<dbReference type="Gramene" id="OGLUM04G15280.1">
    <property type="protein sequence ID" value="OGLUM04G15280.1"/>
    <property type="gene ID" value="OGLUM04G15280"/>
</dbReference>
<name>A0A0D9ZLV9_9ORYZ</name>
<dbReference type="HOGENOM" id="CLU_190956_1_0_1"/>
<dbReference type="Proteomes" id="UP000026961">
    <property type="component" value="Chromosome 4"/>
</dbReference>
<organism evidence="1">
    <name type="scientific">Oryza glumipatula</name>
    <dbReference type="NCBI Taxonomy" id="40148"/>
    <lineage>
        <taxon>Eukaryota</taxon>
        <taxon>Viridiplantae</taxon>
        <taxon>Streptophyta</taxon>
        <taxon>Embryophyta</taxon>
        <taxon>Tracheophyta</taxon>
        <taxon>Spermatophyta</taxon>
        <taxon>Magnoliopsida</taxon>
        <taxon>Liliopsida</taxon>
        <taxon>Poales</taxon>
        <taxon>Poaceae</taxon>
        <taxon>BOP clade</taxon>
        <taxon>Oryzoideae</taxon>
        <taxon>Oryzeae</taxon>
        <taxon>Oryzinae</taxon>
        <taxon>Oryza</taxon>
    </lineage>
</organism>
<evidence type="ECO:0000313" key="1">
    <source>
        <dbReference type="EnsemblPlants" id="OGLUM04G15280.1"/>
    </source>
</evidence>
<sequence>MGGRSFLCIFSFSRRSRRYYADDEAAAASDWERPAASDWERPAATRLRKVRSSDEDNGWWIGERDVDQKASDFIARFHHHQTSLVV</sequence>
<evidence type="ECO:0000313" key="2">
    <source>
        <dbReference type="Proteomes" id="UP000026961"/>
    </source>
</evidence>
<dbReference type="eggNOG" id="ENOG502S6TA">
    <property type="taxonomic scope" value="Eukaryota"/>
</dbReference>
<reference evidence="1" key="2">
    <citation type="submission" date="2018-05" db="EMBL/GenBank/DDBJ databases">
        <title>OgluRS3 (Oryza glumaepatula Reference Sequence Version 3).</title>
        <authorList>
            <person name="Zhang J."/>
            <person name="Kudrna D."/>
            <person name="Lee S."/>
            <person name="Talag J."/>
            <person name="Welchert J."/>
            <person name="Wing R.A."/>
        </authorList>
    </citation>
    <scope>NUCLEOTIDE SEQUENCE [LARGE SCALE GENOMIC DNA]</scope>
</reference>
<protein>
    <submittedName>
        <fullName evidence="1">Uncharacterized protein</fullName>
    </submittedName>
</protein>
<dbReference type="AlphaFoldDB" id="A0A0D9ZLV9"/>
<dbReference type="EnsemblPlants" id="OGLUM04G15280.1">
    <property type="protein sequence ID" value="OGLUM04G15280.1"/>
    <property type="gene ID" value="OGLUM04G15280"/>
</dbReference>
<dbReference type="PANTHER" id="PTHR33511">
    <property type="entry name" value="OS06G0632400 PROTEIN"/>
    <property type="match status" value="1"/>
</dbReference>